<evidence type="ECO:0000256" key="3">
    <source>
        <dbReference type="ARBA" id="ARBA00022475"/>
    </source>
</evidence>
<name>A0ABV4TRS5_9GAMM</name>
<reference evidence="9 10" key="1">
    <citation type="submission" date="2024-08" db="EMBL/GenBank/DDBJ databases">
        <title>Whole-genome sequencing of halo(alkali)philic microorganisms from hypersaline lakes.</title>
        <authorList>
            <person name="Sorokin D.Y."/>
            <person name="Merkel A.Y."/>
            <person name="Messina E."/>
            <person name="Yakimov M."/>
        </authorList>
    </citation>
    <scope>NUCLEOTIDE SEQUENCE [LARGE SCALE GENOMIC DNA]</scope>
    <source>
        <strain evidence="9 10">Cl-TMA</strain>
    </source>
</reference>
<keyword evidence="6 7" id="KW-0472">Membrane</keyword>
<dbReference type="Proteomes" id="UP001575181">
    <property type="component" value="Unassembled WGS sequence"/>
</dbReference>
<keyword evidence="3" id="KW-1003">Cell membrane</keyword>
<dbReference type="InterPro" id="IPR050622">
    <property type="entry name" value="CPA3_antiporter_subunitB"/>
</dbReference>
<feature type="transmembrane region" description="Helical" evidence="7">
    <location>
        <begin position="5"/>
        <end position="25"/>
    </location>
</feature>
<evidence type="ECO:0000313" key="10">
    <source>
        <dbReference type="Proteomes" id="UP001575181"/>
    </source>
</evidence>
<dbReference type="EMBL" id="JBGUAW010000001">
    <property type="protein sequence ID" value="MFA9459309.1"/>
    <property type="molecule type" value="Genomic_DNA"/>
</dbReference>
<dbReference type="NCBIfam" id="NF009162">
    <property type="entry name" value="PRK12508.1"/>
    <property type="match status" value="1"/>
</dbReference>
<accession>A0ABV4TRS5</accession>
<feature type="transmembrane region" description="Helical" evidence="7">
    <location>
        <begin position="68"/>
        <end position="90"/>
    </location>
</feature>
<keyword evidence="4 7" id="KW-0812">Transmembrane</keyword>
<evidence type="ECO:0000256" key="6">
    <source>
        <dbReference type="ARBA" id="ARBA00023136"/>
    </source>
</evidence>
<keyword evidence="5 7" id="KW-1133">Transmembrane helix</keyword>
<dbReference type="Pfam" id="PF04039">
    <property type="entry name" value="MnhB"/>
    <property type="match status" value="1"/>
</dbReference>
<gene>
    <name evidence="9" type="ORF">ACERLL_00525</name>
</gene>
<dbReference type="PANTHER" id="PTHR33932">
    <property type="entry name" value="NA(+)/H(+) ANTIPORTER SUBUNIT B"/>
    <property type="match status" value="1"/>
</dbReference>
<sequence length="150" mass="16074">MIHHVVLHVIAKLLIPPILLFALYVQFHGDYGPGGGFQAGVLFASAFILYALIHGVEVARRVLPSGLIHTLMAVGLLLYAGVGVATMALGGNYLDYDVLGHGNHGQHLGILLIELGVGITVASVMITVFFCFAGRSRHTPDEESISHHRD</sequence>
<evidence type="ECO:0000256" key="1">
    <source>
        <dbReference type="ARBA" id="ARBA00004651"/>
    </source>
</evidence>
<organism evidence="9 10">
    <name type="scientific">Thiohalorhabdus methylotrophus</name>
    <dbReference type="NCBI Taxonomy" id="3242694"/>
    <lineage>
        <taxon>Bacteria</taxon>
        <taxon>Pseudomonadati</taxon>
        <taxon>Pseudomonadota</taxon>
        <taxon>Gammaproteobacteria</taxon>
        <taxon>Thiohalorhabdales</taxon>
        <taxon>Thiohalorhabdaceae</taxon>
        <taxon>Thiohalorhabdus</taxon>
    </lineage>
</organism>
<comment type="similarity">
    <text evidence="2">Belongs to the CPA3 antiporters (TC 2.A.63) subunit B family.</text>
</comment>
<comment type="subcellular location">
    <subcellularLocation>
        <location evidence="1">Cell membrane</location>
        <topology evidence="1">Multi-pass membrane protein</topology>
    </subcellularLocation>
</comment>
<evidence type="ECO:0000313" key="9">
    <source>
        <dbReference type="EMBL" id="MFA9459309.1"/>
    </source>
</evidence>
<protein>
    <submittedName>
        <fullName evidence="9">Na(+)/H(+) antiporter subunit B</fullName>
    </submittedName>
</protein>
<evidence type="ECO:0000256" key="5">
    <source>
        <dbReference type="ARBA" id="ARBA00022989"/>
    </source>
</evidence>
<feature type="domain" description="Na+/H+ antiporter MnhB subunit-related protein" evidence="8">
    <location>
        <begin position="6"/>
        <end position="126"/>
    </location>
</feature>
<feature type="transmembrane region" description="Helical" evidence="7">
    <location>
        <begin position="110"/>
        <end position="132"/>
    </location>
</feature>
<feature type="transmembrane region" description="Helical" evidence="7">
    <location>
        <begin position="37"/>
        <end position="56"/>
    </location>
</feature>
<comment type="caution">
    <text evidence="9">The sequence shown here is derived from an EMBL/GenBank/DDBJ whole genome shotgun (WGS) entry which is preliminary data.</text>
</comment>
<evidence type="ECO:0000256" key="7">
    <source>
        <dbReference type="SAM" id="Phobius"/>
    </source>
</evidence>
<proteinExistence type="inferred from homology"/>
<evidence type="ECO:0000256" key="2">
    <source>
        <dbReference type="ARBA" id="ARBA00009425"/>
    </source>
</evidence>
<dbReference type="InterPro" id="IPR007182">
    <property type="entry name" value="MnhB"/>
</dbReference>
<evidence type="ECO:0000256" key="4">
    <source>
        <dbReference type="ARBA" id="ARBA00022692"/>
    </source>
</evidence>
<evidence type="ECO:0000259" key="8">
    <source>
        <dbReference type="Pfam" id="PF04039"/>
    </source>
</evidence>
<dbReference type="RefSeq" id="WP_373654100.1">
    <property type="nucleotide sequence ID" value="NZ_JBGUAW010000001.1"/>
</dbReference>
<dbReference type="PANTHER" id="PTHR33932:SF4">
    <property type="entry name" value="NA(+)_H(+) ANTIPORTER SUBUNIT B"/>
    <property type="match status" value="1"/>
</dbReference>
<keyword evidence="10" id="KW-1185">Reference proteome</keyword>